<dbReference type="Proteomes" id="UP001341136">
    <property type="component" value="Chromosome"/>
</dbReference>
<reference evidence="1 2" key="1">
    <citation type="submission" date="2024-01" db="EMBL/GenBank/DDBJ databases">
        <title>Culturomics analysis of mouse respiratory tract.</title>
        <authorList>
            <person name="Phillips A.M."/>
            <person name="Collette N.M."/>
            <person name="Mageeney C.M."/>
            <person name="Sinha A."/>
            <person name="Hern K.E."/>
            <person name="Arkin A.P."/>
            <person name="Williams K.P."/>
            <person name="Branda S."/>
        </authorList>
    </citation>
    <scope>NUCLEOTIDE SEQUENCE [LARGE SCALE GENOMIC DNA]</scope>
    <source>
        <strain evidence="1 2">CP20</strain>
    </source>
</reference>
<dbReference type="RefSeq" id="WP_063608643.1">
    <property type="nucleotide sequence ID" value="NZ_CP144921.1"/>
</dbReference>
<accession>A0ABZ2CPU6</accession>
<proteinExistence type="predicted"/>
<dbReference type="EMBL" id="CP144921">
    <property type="protein sequence ID" value="WWA29008.1"/>
    <property type="molecule type" value="Genomic_DNA"/>
</dbReference>
<sequence>MDYEELKQRVAMGEEFQFYYRNQSFWISRNEDGYYLTRVRDSYSQSFKTSNELFVDGRIDGKSIQELWKEIEI</sequence>
<evidence type="ECO:0000313" key="2">
    <source>
        <dbReference type="Proteomes" id="UP001341136"/>
    </source>
</evidence>
<keyword evidence="2" id="KW-1185">Reference proteome</keyword>
<protein>
    <submittedName>
        <fullName evidence="1">Uncharacterized protein</fullName>
    </submittedName>
</protein>
<evidence type="ECO:0000313" key="1">
    <source>
        <dbReference type="EMBL" id="WWA29008.1"/>
    </source>
</evidence>
<organism evidence="1 2">
    <name type="scientific">Shouchella rhizosphaerae</name>
    <dbReference type="NCBI Taxonomy" id="866786"/>
    <lineage>
        <taxon>Bacteria</taxon>
        <taxon>Bacillati</taxon>
        <taxon>Bacillota</taxon>
        <taxon>Bacilli</taxon>
        <taxon>Bacillales</taxon>
        <taxon>Bacillaceae</taxon>
        <taxon>Shouchella</taxon>
    </lineage>
</organism>
<name>A0ABZ2CPU6_9BACI</name>
<gene>
    <name evidence="1" type="ORF">V5G21_14840</name>
</gene>